<evidence type="ECO:0000313" key="1">
    <source>
        <dbReference type="EMBL" id="PIZ44754.1"/>
    </source>
</evidence>
<sequence length="107" mass="12275">MEMLETLKGAVSFIIKQNKEIGYIPHRFISITQNGNAGNLEEIISRLVLKAELLEEIEGQIKEHSDMITIEDLIMGEENNFGFSENVVEIARANLERFNQIRQDVQK</sequence>
<dbReference type="AlphaFoldDB" id="A0A2M7TFR4"/>
<proteinExistence type="predicted"/>
<comment type="caution">
    <text evidence="1">The sequence shown here is derived from an EMBL/GenBank/DDBJ whole genome shotgun (WGS) entry which is preliminary data.</text>
</comment>
<reference evidence="2" key="1">
    <citation type="submission" date="2017-09" db="EMBL/GenBank/DDBJ databases">
        <title>Depth-based differentiation of microbial function through sediment-hosted aquifers and enrichment of novel symbionts in the deep terrestrial subsurface.</title>
        <authorList>
            <person name="Probst A.J."/>
            <person name="Ladd B."/>
            <person name="Jarett J.K."/>
            <person name="Geller-Mcgrath D.E."/>
            <person name="Sieber C.M.K."/>
            <person name="Emerson J.B."/>
            <person name="Anantharaman K."/>
            <person name="Thomas B.C."/>
            <person name="Malmstrom R."/>
            <person name="Stieglmeier M."/>
            <person name="Klingl A."/>
            <person name="Woyke T."/>
            <person name="Ryan C.M."/>
            <person name="Banfield J.F."/>
        </authorList>
    </citation>
    <scope>NUCLEOTIDE SEQUENCE [LARGE SCALE GENOMIC DNA]</scope>
</reference>
<protein>
    <submittedName>
        <fullName evidence="1">Uncharacterized protein</fullName>
    </submittedName>
</protein>
<dbReference type="Proteomes" id="UP000230553">
    <property type="component" value="Unassembled WGS sequence"/>
</dbReference>
<accession>A0A2M7TFR4</accession>
<gene>
    <name evidence="1" type="ORF">COY31_01885</name>
</gene>
<organism evidence="1 2">
    <name type="scientific">Candidatus Wolfebacteria bacterium CG_4_10_14_0_2_um_filter_39_18</name>
    <dbReference type="NCBI Taxonomy" id="1975061"/>
    <lineage>
        <taxon>Bacteria</taxon>
        <taxon>Candidatus Wolfeibacteriota</taxon>
    </lineage>
</organism>
<evidence type="ECO:0000313" key="2">
    <source>
        <dbReference type="Proteomes" id="UP000230553"/>
    </source>
</evidence>
<dbReference type="EMBL" id="PFNM01000037">
    <property type="protein sequence ID" value="PIZ44754.1"/>
    <property type="molecule type" value="Genomic_DNA"/>
</dbReference>
<name>A0A2M7TFR4_9BACT</name>